<keyword evidence="1" id="KW-1133">Transmembrane helix</keyword>
<keyword evidence="1" id="KW-0812">Transmembrane</keyword>
<feature type="transmembrane region" description="Helical" evidence="1">
    <location>
        <begin position="53"/>
        <end position="74"/>
    </location>
</feature>
<feature type="transmembrane region" description="Helical" evidence="1">
    <location>
        <begin position="224"/>
        <end position="242"/>
    </location>
</feature>
<dbReference type="InterPro" id="IPR050879">
    <property type="entry name" value="Acyltransferase_3"/>
</dbReference>
<evidence type="ECO:0000259" key="2">
    <source>
        <dbReference type="Pfam" id="PF01757"/>
    </source>
</evidence>
<proteinExistence type="predicted"/>
<protein>
    <submittedName>
        <fullName evidence="3">Peptidoglycan/LPS O-acetylase OafA/YrhL</fullName>
    </submittedName>
</protein>
<reference evidence="3 4" key="1">
    <citation type="submission" date="2018-08" db="EMBL/GenBank/DDBJ databases">
        <title>Sequencing the genomes of 1000 actinobacteria strains.</title>
        <authorList>
            <person name="Klenk H.-P."/>
        </authorList>
    </citation>
    <scope>NUCLEOTIDE SEQUENCE [LARGE SCALE GENOMIC DNA]</scope>
    <source>
        <strain evidence="3 4">DSM 43927</strain>
    </source>
</reference>
<feature type="transmembrane region" description="Helical" evidence="1">
    <location>
        <begin position="191"/>
        <end position="212"/>
    </location>
</feature>
<dbReference type="AlphaFoldDB" id="A0A3D9T137"/>
<evidence type="ECO:0000313" key="4">
    <source>
        <dbReference type="Proteomes" id="UP000256661"/>
    </source>
</evidence>
<accession>A0A3D9T137</accession>
<feature type="transmembrane region" description="Helical" evidence="1">
    <location>
        <begin position="158"/>
        <end position="179"/>
    </location>
</feature>
<dbReference type="EMBL" id="QTTT01000001">
    <property type="protein sequence ID" value="REE98514.1"/>
    <property type="molecule type" value="Genomic_DNA"/>
</dbReference>
<keyword evidence="1" id="KW-0472">Membrane</keyword>
<dbReference type="GO" id="GO:0016020">
    <property type="term" value="C:membrane"/>
    <property type="evidence" value="ECO:0007669"/>
    <property type="project" value="TreeGrafter"/>
</dbReference>
<feature type="transmembrane region" description="Helical" evidence="1">
    <location>
        <begin position="337"/>
        <end position="354"/>
    </location>
</feature>
<dbReference type="InterPro" id="IPR002656">
    <property type="entry name" value="Acyl_transf_3_dom"/>
</dbReference>
<dbReference type="GO" id="GO:0009103">
    <property type="term" value="P:lipopolysaccharide biosynthetic process"/>
    <property type="evidence" value="ECO:0007669"/>
    <property type="project" value="TreeGrafter"/>
</dbReference>
<feature type="transmembrane region" description="Helical" evidence="1">
    <location>
        <begin position="297"/>
        <end position="316"/>
    </location>
</feature>
<gene>
    <name evidence="3" type="ORF">DFJ69_4004</name>
</gene>
<organism evidence="3 4">
    <name type="scientific">Thermomonospora umbrina</name>
    <dbReference type="NCBI Taxonomy" id="111806"/>
    <lineage>
        <taxon>Bacteria</taxon>
        <taxon>Bacillati</taxon>
        <taxon>Actinomycetota</taxon>
        <taxon>Actinomycetes</taxon>
        <taxon>Streptosporangiales</taxon>
        <taxon>Thermomonosporaceae</taxon>
        <taxon>Thermomonospora</taxon>
    </lineage>
</organism>
<feature type="domain" description="Acyltransferase 3" evidence="2">
    <location>
        <begin position="20"/>
        <end position="379"/>
    </location>
</feature>
<dbReference type="Pfam" id="PF01757">
    <property type="entry name" value="Acyl_transf_3"/>
    <property type="match status" value="1"/>
</dbReference>
<evidence type="ECO:0000313" key="3">
    <source>
        <dbReference type="EMBL" id="REE98514.1"/>
    </source>
</evidence>
<feature type="transmembrane region" description="Helical" evidence="1">
    <location>
        <begin position="94"/>
        <end position="114"/>
    </location>
</feature>
<name>A0A3D9T137_9ACTN</name>
<dbReference type="OrthoDB" id="5242306at2"/>
<feature type="transmembrane region" description="Helical" evidence="1">
    <location>
        <begin position="254"/>
        <end position="277"/>
    </location>
</feature>
<dbReference type="Proteomes" id="UP000256661">
    <property type="component" value="Unassembled WGS sequence"/>
</dbReference>
<feature type="transmembrane region" description="Helical" evidence="1">
    <location>
        <begin position="27"/>
        <end position="46"/>
    </location>
</feature>
<dbReference type="GO" id="GO:0016747">
    <property type="term" value="F:acyltransferase activity, transferring groups other than amino-acyl groups"/>
    <property type="evidence" value="ECO:0007669"/>
    <property type="project" value="InterPro"/>
</dbReference>
<evidence type="ECO:0000256" key="1">
    <source>
        <dbReference type="SAM" id="Phobius"/>
    </source>
</evidence>
<comment type="caution">
    <text evidence="3">The sequence shown here is derived from an EMBL/GenBank/DDBJ whole genome shotgun (WGS) entry which is preliminary data.</text>
</comment>
<dbReference type="PANTHER" id="PTHR23028">
    <property type="entry name" value="ACETYLTRANSFERASE"/>
    <property type="match status" value="1"/>
</dbReference>
<feature type="transmembrane region" description="Helical" evidence="1">
    <location>
        <begin position="366"/>
        <end position="386"/>
    </location>
</feature>
<sequence length="404" mass="43715">MTRIVPVQRPGAPQVSGHQNSLDGVRAVAALSVLVFHVALNAGAVAQQIRGGWAFNGGQVGVAVFFVLSGLLLYRPWAHAALGGRPAPHTGDYLLKRALRILPAYWVLVVAVMVFAHRDHLTDGGALLGLLTLTHIYFPQDWWANGLGPREIGQVWSLAVEAAFYVTLPATAALLARFARRGTNLAERARRLLTAIGAYGMISFVFTIVMYVPDHHPSWGVWPLRYTAWFGVGMAFAVLTVWAREDPRSPAARFCRTIAGCWGTCWLAALCLLLIAASPITGPLDLDTTANVWTSTLHILVFGACAAFFVGPAALAPAHHPVMSAALGNPFMQWLGRISYGVFLWQMVVILAWYEATGRLFNGNLVTDLFVLSVGAVLAGAAGYHLTERPVQTLYRPKDRAAGT</sequence>
<dbReference type="RefSeq" id="WP_116023956.1">
    <property type="nucleotide sequence ID" value="NZ_QTTT01000001.1"/>
</dbReference>
<keyword evidence="4" id="KW-1185">Reference proteome</keyword>
<dbReference type="PANTHER" id="PTHR23028:SF53">
    <property type="entry name" value="ACYL_TRANSF_3 DOMAIN-CONTAINING PROTEIN"/>
    <property type="match status" value="1"/>
</dbReference>